<dbReference type="SUPFAM" id="SSF53613">
    <property type="entry name" value="Ribokinase-like"/>
    <property type="match status" value="1"/>
</dbReference>
<dbReference type="Gene3D" id="3.30.1110.10">
    <property type="match status" value="1"/>
</dbReference>
<evidence type="ECO:0000256" key="8">
    <source>
        <dbReference type="ARBA" id="ARBA00022840"/>
    </source>
</evidence>
<reference evidence="12" key="1">
    <citation type="submission" date="2015-12" db="EMBL/GenBank/DDBJ databases">
        <title>De novo transcriptome assembly of four potential Pierce s Disease insect vectors from Arizona vineyards.</title>
        <authorList>
            <person name="Tassone E.E."/>
        </authorList>
    </citation>
    <scope>NUCLEOTIDE SEQUENCE</scope>
</reference>
<dbReference type="GO" id="GO:0005524">
    <property type="term" value="F:ATP binding"/>
    <property type="evidence" value="ECO:0007669"/>
    <property type="project" value="UniProtKB-UniRule"/>
</dbReference>
<feature type="non-terminal residue" evidence="12">
    <location>
        <position position="1"/>
    </location>
</feature>
<keyword evidence="7 10" id="KW-0418">Kinase</keyword>
<comment type="cofactor">
    <cofactor evidence="10">
        <name>Mg(2+)</name>
        <dbReference type="ChEBI" id="CHEBI:18420"/>
    </cofactor>
    <text evidence="10">Binds 3 Mg(2+) ions per subunit.</text>
</comment>
<evidence type="ECO:0000256" key="4">
    <source>
        <dbReference type="ARBA" id="ARBA00022679"/>
    </source>
</evidence>
<dbReference type="Pfam" id="PF00294">
    <property type="entry name" value="PfkB"/>
    <property type="match status" value="1"/>
</dbReference>
<feature type="domain" description="Carbohydrate kinase PfkB" evidence="11">
    <location>
        <begin position="53"/>
        <end position="365"/>
    </location>
</feature>
<comment type="subunit">
    <text evidence="10">Monomer.</text>
</comment>
<proteinExistence type="inferred from homology"/>
<evidence type="ECO:0000256" key="9">
    <source>
        <dbReference type="PIRSR" id="PIRSR601805-1"/>
    </source>
</evidence>
<keyword evidence="10" id="KW-0539">Nucleus</keyword>
<sequence>IFMNKNSNNMFFIAGFGNPLLDICVNIKDVSLLEKFNLEPDGQKEIDEVQMKDLIDCVYSDQKKKVTFHAGGSAQNTLRIIQHLIKTPSFTIFFGSCGKDDKCKILQSIVQQACVECRYATQIGKATGTVISLINGSNRSLVAHLGAANFYSLEDFKSHDNLDIIKNVSFVYIEGFFLSHSFNVALEIIKICRQQGNVVVFNLSGSYLFANHSQELATVTLLADIIIGNKSEFLALANFFKIHHLSMKEILLFITSLDFKMFVLDVDEFSHKTPYKHSEMLEFQQILICTDGNNPILAVFKKSEFISFPVKYVDSSMIIDTTGAGDAFSAGFIVGFIINNPIKECLNRGCELAQKVIQSIGCNISETP</sequence>
<evidence type="ECO:0000256" key="1">
    <source>
        <dbReference type="ARBA" id="ARBA00004801"/>
    </source>
</evidence>
<dbReference type="UniPathway" id="UPA00588">
    <property type="reaction ID" value="UER00659"/>
</dbReference>
<gene>
    <name evidence="12" type="ORF">g.7162</name>
</gene>
<dbReference type="PRINTS" id="PR00989">
    <property type="entry name" value="ADENOKINASE"/>
</dbReference>
<evidence type="ECO:0000256" key="10">
    <source>
        <dbReference type="RuleBase" id="RU368116"/>
    </source>
</evidence>
<comment type="similarity">
    <text evidence="2 10">Belongs to the carbohydrate kinase PfkB family.</text>
</comment>
<feature type="active site" description="Proton acceptor" evidence="9">
    <location>
        <position position="326"/>
    </location>
</feature>
<evidence type="ECO:0000256" key="6">
    <source>
        <dbReference type="ARBA" id="ARBA00022741"/>
    </source>
</evidence>
<evidence type="ECO:0000256" key="7">
    <source>
        <dbReference type="ARBA" id="ARBA00022777"/>
    </source>
</evidence>
<evidence type="ECO:0000256" key="3">
    <source>
        <dbReference type="ARBA" id="ARBA00012119"/>
    </source>
</evidence>
<dbReference type="PROSITE" id="PS00584">
    <property type="entry name" value="PFKB_KINASES_2"/>
    <property type="match status" value="1"/>
</dbReference>
<evidence type="ECO:0000256" key="2">
    <source>
        <dbReference type="ARBA" id="ARBA00010688"/>
    </source>
</evidence>
<dbReference type="InterPro" id="IPR002173">
    <property type="entry name" value="Carboh/pur_kinase_PfkB_CS"/>
</dbReference>
<dbReference type="PANTHER" id="PTHR45769">
    <property type="entry name" value="ADENOSINE KINASE"/>
    <property type="match status" value="1"/>
</dbReference>
<keyword evidence="10" id="KW-0460">Magnesium</keyword>
<dbReference type="CDD" id="cd01168">
    <property type="entry name" value="adenosine_kinase"/>
    <property type="match status" value="1"/>
</dbReference>
<dbReference type="GO" id="GO:0006166">
    <property type="term" value="P:purine ribonucleoside salvage"/>
    <property type="evidence" value="ECO:0007669"/>
    <property type="project" value="UniProtKB-KW"/>
</dbReference>
<comment type="pathway">
    <text evidence="1 10">Purine metabolism; AMP biosynthesis via salvage pathway; AMP from adenosine: step 1/1.</text>
</comment>
<protein>
    <recommendedName>
        <fullName evidence="3 10">Adenosine kinase</fullName>
        <shortName evidence="10">AK</shortName>
        <ecNumber evidence="3 10">2.7.1.20</ecNumber>
    </recommendedName>
    <alternativeName>
        <fullName evidence="10">Adenosine 5'-phosphotransferase</fullName>
    </alternativeName>
</protein>
<dbReference type="EMBL" id="GEDC01008119">
    <property type="protein sequence ID" value="JAS29179.1"/>
    <property type="molecule type" value="Transcribed_RNA"/>
</dbReference>
<dbReference type="InterPro" id="IPR011611">
    <property type="entry name" value="PfkB_dom"/>
</dbReference>
<dbReference type="GO" id="GO:0004001">
    <property type="term" value="F:adenosine kinase activity"/>
    <property type="evidence" value="ECO:0007669"/>
    <property type="project" value="UniProtKB-UniRule"/>
</dbReference>
<keyword evidence="8 10" id="KW-0067">ATP-binding</keyword>
<dbReference type="PANTHER" id="PTHR45769:SF3">
    <property type="entry name" value="ADENOSINE KINASE"/>
    <property type="match status" value="1"/>
</dbReference>
<dbReference type="AlphaFoldDB" id="A0A1B6DU67"/>
<dbReference type="GO" id="GO:0005829">
    <property type="term" value="C:cytosol"/>
    <property type="evidence" value="ECO:0007669"/>
    <property type="project" value="TreeGrafter"/>
</dbReference>
<dbReference type="EC" id="2.7.1.20" evidence="3 10"/>
<dbReference type="InterPro" id="IPR029056">
    <property type="entry name" value="Ribokinase-like"/>
</dbReference>
<evidence type="ECO:0000256" key="5">
    <source>
        <dbReference type="ARBA" id="ARBA00022726"/>
    </source>
</evidence>
<dbReference type="GO" id="GO:0044209">
    <property type="term" value="P:AMP salvage"/>
    <property type="evidence" value="ECO:0007669"/>
    <property type="project" value="UniProtKB-UniRule"/>
</dbReference>
<name>A0A1B6DU67_9HEMI</name>
<evidence type="ECO:0000259" key="11">
    <source>
        <dbReference type="Pfam" id="PF00294"/>
    </source>
</evidence>
<keyword evidence="5 10" id="KW-0660">Purine salvage</keyword>
<organism evidence="12">
    <name type="scientific">Clastoptera arizonana</name>
    <name type="common">Arizona spittle bug</name>
    <dbReference type="NCBI Taxonomy" id="38151"/>
    <lineage>
        <taxon>Eukaryota</taxon>
        <taxon>Metazoa</taxon>
        <taxon>Ecdysozoa</taxon>
        <taxon>Arthropoda</taxon>
        <taxon>Hexapoda</taxon>
        <taxon>Insecta</taxon>
        <taxon>Pterygota</taxon>
        <taxon>Neoptera</taxon>
        <taxon>Paraneoptera</taxon>
        <taxon>Hemiptera</taxon>
        <taxon>Auchenorrhyncha</taxon>
        <taxon>Cercopoidea</taxon>
        <taxon>Clastopteridae</taxon>
        <taxon>Clastoptera</taxon>
    </lineage>
</organism>
<accession>A0A1B6DU67</accession>
<comment type="subcellular location">
    <subcellularLocation>
        <location evidence="10">Nucleus</location>
    </subcellularLocation>
</comment>
<comment type="function">
    <text evidence="10">ATP dependent phosphorylation of adenosine and other related nucleoside analogs to monophosphate derivatives.</text>
</comment>
<keyword evidence="6 10" id="KW-0547">Nucleotide-binding</keyword>
<dbReference type="Gene3D" id="3.40.1190.20">
    <property type="match status" value="1"/>
</dbReference>
<dbReference type="GO" id="GO:0005634">
    <property type="term" value="C:nucleus"/>
    <property type="evidence" value="ECO:0007669"/>
    <property type="project" value="UniProtKB-SubCell"/>
</dbReference>
<comment type="catalytic activity">
    <reaction evidence="10">
        <text>adenosine + ATP = AMP + ADP + H(+)</text>
        <dbReference type="Rhea" id="RHEA:20824"/>
        <dbReference type="ChEBI" id="CHEBI:15378"/>
        <dbReference type="ChEBI" id="CHEBI:16335"/>
        <dbReference type="ChEBI" id="CHEBI:30616"/>
        <dbReference type="ChEBI" id="CHEBI:456215"/>
        <dbReference type="ChEBI" id="CHEBI:456216"/>
        <dbReference type="EC" id="2.7.1.20"/>
    </reaction>
</comment>
<keyword evidence="4 10" id="KW-0808">Transferase</keyword>
<evidence type="ECO:0000313" key="12">
    <source>
        <dbReference type="EMBL" id="JAS29179.1"/>
    </source>
</evidence>
<dbReference type="InterPro" id="IPR001805">
    <property type="entry name" value="Adenokinase"/>
</dbReference>
<dbReference type="GO" id="GO:0006144">
    <property type="term" value="P:purine nucleobase metabolic process"/>
    <property type="evidence" value="ECO:0007669"/>
    <property type="project" value="TreeGrafter"/>
</dbReference>